<keyword evidence="2" id="KW-0808">Transferase</keyword>
<dbReference type="SUPFAM" id="SSF53901">
    <property type="entry name" value="Thiolase-like"/>
    <property type="match status" value="1"/>
</dbReference>
<dbReference type="Pfam" id="PF02797">
    <property type="entry name" value="Chal_sti_synt_C"/>
    <property type="match status" value="1"/>
</dbReference>
<dbReference type="GO" id="GO:0030639">
    <property type="term" value="P:polyketide biosynthetic process"/>
    <property type="evidence" value="ECO:0007669"/>
    <property type="project" value="TreeGrafter"/>
</dbReference>
<comment type="similarity">
    <text evidence="1">Belongs to the thiolase-like superfamily. Chalcone/stilbene synthases family.</text>
</comment>
<organism evidence="4 5">
    <name type="scientific">Penicillium nalgiovense</name>
    <dbReference type="NCBI Taxonomy" id="60175"/>
    <lineage>
        <taxon>Eukaryota</taxon>
        <taxon>Fungi</taxon>
        <taxon>Dikarya</taxon>
        <taxon>Ascomycota</taxon>
        <taxon>Pezizomycotina</taxon>
        <taxon>Eurotiomycetes</taxon>
        <taxon>Eurotiomycetidae</taxon>
        <taxon>Eurotiales</taxon>
        <taxon>Aspergillaceae</taxon>
        <taxon>Penicillium</taxon>
    </lineage>
</organism>
<dbReference type="GO" id="GO:0016747">
    <property type="term" value="F:acyltransferase activity, transferring groups other than amino-acyl groups"/>
    <property type="evidence" value="ECO:0007669"/>
    <property type="project" value="InterPro"/>
</dbReference>
<reference evidence="4" key="1">
    <citation type="submission" date="2021-07" db="EMBL/GenBank/DDBJ databases">
        <authorList>
            <person name="Branca A.L. A."/>
        </authorList>
    </citation>
    <scope>NUCLEOTIDE SEQUENCE</scope>
</reference>
<dbReference type="AlphaFoldDB" id="A0A9W4HVR3"/>
<dbReference type="Proteomes" id="UP001153461">
    <property type="component" value="Unassembled WGS sequence"/>
</dbReference>
<dbReference type="PANTHER" id="PTHR11877:SF46">
    <property type="entry name" value="TYPE III POLYKETIDE SYNTHASE A"/>
    <property type="match status" value="1"/>
</dbReference>
<name>A0A9W4HVR3_PENNA</name>
<evidence type="ECO:0000313" key="4">
    <source>
        <dbReference type="EMBL" id="CAG8136508.1"/>
    </source>
</evidence>
<dbReference type="PANTHER" id="PTHR11877">
    <property type="entry name" value="HYDROXYMETHYLGLUTARYL-COA SYNTHASE"/>
    <property type="match status" value="1"/>
</dbReference>
<dbReference type="InterPro" id="IPR012328">
    <property type="entry name" value="Chalcone/stilbene_synt_C"/>
</dbReference>
<gene>
    <name evidence="4" type="ORF">PNAL_LOCUS5696</name>
</gene>
<dbReference type="Gene3D" id="3.40.47.10">
    <property type="match status" value="1"/>
</dbReference>
<dbReference type="InterPro" id="IPR016039">
    <property type="entry name" value="Thiolase-like"/>
</dbReference>
<evidence type="ECO:0000259" key="3">
    <source>
        <dbReference type="Pfam" id="PF02797"/>
    </source>
</evidence>
<dbReference type="OrthoDB" id="47007at2759"/>
<proteinExistence type="inferred from homology"/>
<comment type="caution">
    <text evidence="4">The sequence shown here is derived from an EMBL/GenBank/DDBJ whole genome shotgun (WGS) entry which is preliminary data.</text>
</comment>
<dbReference type="InterPro" id="IPR011141">
    <property type="entry name" value="Polyketide_synthase_type-III"/>
</dbReference>
<evidence type="ECO:0000313" key="5">
    <source>
        <dbReference type="Proteomes" id="UP001153461"/>
    </source>
</evidence>
<protein>
    <recommendedName>
        <fullName evidence="3">Chalcone/stilbene synthase C-terminal domain-containing protein</fullName>
    </recommendedName>
</protein>
<evidence type="ECO:0000256" key="1">
    <source>
        <dbReference type="ARBA" id="ARBA00005531"/>
    </source>
</evidence>
<evidence type="ECO:0000256" key="2">
    <source>
        <dbReference type="ARBA" id="ARBA00022679"/>
    </source>
</evidence>
<dbReference type="EMBL" id="CAJVNV010000266">
    <property type="protein sequence ID" value="CAG8136508.1"/>
    <property type="molecule type" value="Genomic_DNA"/>
</dbReference>
<feature type="domain" description="Chalcone/stilbene synthase C-terminal" evidence="3">
    <location>
        <begin position="138"/>
        <end position="225"/>
    </location>
</feature>
<sequence>MADLSMNSDQANIAAALFADSAAAFVLCNEYAMAQDEQVTPQFELLEWGCDLVPGTAEHMTFYAGIDGSSIVICSFMTFKKTRLIICADFRLHVYIVYRATLSRDIPKYTKHAIGPMFERLLPLYEDQVKCQPRLEGQLLRPLGIHDFDWALHPGGRAIIDGVAEDLQLSKDQLQASREIYRTGGNSSSASVLIVLDRLRLESKKAHIAATSFGPGLAIEMALLRMCQVDE</sequence>
<accession>A0A9W4HVR3</accession>